<dbReference type="OrthoDB" id="6780578at2759"/>
<keyword evidence="1" id="KW-1185">Reference proteome</keyword>
<sequence>MMNDPAPELSRRESVAWGAFENIQGVVKQTENIRLHAHPSILRFFLLWQKPQGIEVYGSRMSMRLASLDARWRGHAKIFSIHACAGENPSSHLRQLARIRDAINYTNKSKVR</sequence>
<evidence type="ECO:0000313" key="2">
    <source>
        <dbReference type="WBParaSite" id="HCON_00182090-00001"/>
    </source>
</evidence>
<accession>A0A7I4Z4C7</accession>
<proteinExistence type="predicted"/>
<protein>
    <submittedName>
        <fullName evidence="2">DUF4283 domain-containing protein</fullName>
    </submittedName>
</protein>
<dbReference type="WBParaSite" id="HCON_00182090-00001">
    <property type="protein sequence ID" value="HCON_00182090-00001"/>
    <property type="gene ID" value="HCON_00182090"/>
</dbReference>
<evidence type="ECO:0000313" key="1">
    <source>
        <dbReference type="Proteomes" id="UP000025227"/>
    </source>
</evidence>
<organism evidence="1 2">
    <name type="scientific">Haemonchus contortus</name>
    <name type="common">Barber pole worm</name>
    <dbReference type="NCBI Taxonomy" id="6289"/>
    <lineage>
        <taxon>Eukaryota</taxon>
        <taxon>Metazoa</taxon>
        <taxon>Ecdysozoa</taxon>
        <taxon>Nematoda</taxon>
        <taxon>Chromadorea</taxon>
        <taxon>Rhabditida</taxon>
        <taxon>Rhabditina</taxon>
        <taxon>Rhabditomorpha</taxon>
        <taxon>Strongyloidea</taxon>
        <taxon>Trichostrongylidae</taxon>
        <taxon>Haemonchus</taxon>
    </lineage>
</organism>
<dbReference type="Proteomes" id="UP000025227">
    <property type="component" value="Unplaced"/>
</dbReference>
<name>A0A7I4Z4C7_HAECO</name>
<reference evidence="2" key="1">
    <citation type="submission" date="2020-12" db="UniProtKB">
        <authorList>
            <consortium name="WormBaseParasite"/>
        </authorList>
    </citation>
    <scope>IDENTIFICATION</scope>
    <source>
        <strain evidence="2">MHco3</strain>
    </source>
</reference>
<dbReference type="AlphaFoldDB" id="A0A7I4Z4C7"/>